<evidence type="ECO:0000313" key="1">
    <source>
        <dbReference type="EMBL" id="CAK9014376.1"/>
    </source>
</evidence>
<evidence type="ECO:0000313" key="2">
    <source>
        <dbReference type="Proteomes" id="UP001642464"/>
    </source>
</evidence>
<comment type="caution">
    <text evidence="1">The sequence shown here is derived from an EMBL/GenBank/DDBJ whole genome shotgun (WGS) entry which is preliminary data.</text>
</comment>
<organism evidence="1 2">
    <name type="scientific">Durusdinium trenchii</name>
    <dbReference type="NCBI Taxonomy" id="1381693"/>
    <lineage>
        <taxon>Eukaryota</taxon>
        <taxon>Sar</taxon>
        <taxon>Alveolata</taxon>
        <taxon>Dinophyceae</taxon>
        <taxon>Suessiales</taxon>
        <taxon>Symbiodiniaceae</taxon>
        <taxon>Durusdinium</taxon>
    </lineage>
</organism>
<accession>A0ABP0JJ96</accession>
<proteinExistence type="predicted"/>
<reference evidence="1 2" key="1">
    <citation type="submission" date="2024-02" db="EMBL/GenBank/DDBJ databases">
        <authorList>
            <person name="Chen Y."/>
            <person name="Shah S."/>
            <person name="Dougan E. K."/>
            <person name="Thang M."/>
            <person name="Chan C."/>
        </authorList>
    </citation>
    <scope>NUCLEOTIDE SEQUENCE [LARGE SCALE GENOMIC DNA]</scope>
</reference>
<dbReference type="EMBL" id="CAXAMM010007480">
    <property type="protein sequence ID" value="CAK9014376.1"/>
    <property type="molecule type" value="Genomic_DNA"/>
</dbReference>
<name>A0ABP0JJ96_9DINO</name>
<sequence>MGLCRCICSFCALLLAIPAFIICGVCIPQVELAWIRFHETYAISVPPLRLLLIILGQVPRIWEHGPLGVGPVWNPRIIYAVDGYKSGILPFPNPANFTSGYMLARVSFDKVRAVHHNPKLKRDSKRFIGILTDSVPPGYFSEGVLPTLLQMNTDDPLRYAHRDLLSAAMPSISANPDFVPEFKPPPGVTAQNLIRDISWHLIMPLPHVVTNVVQDVFAFTFYRHAFGVELSTEELALMKEWLGIPTKLLVGFQSESGGRRCREIAKVFEEKVAAGEIGQNLIQEAEQRGMNGMDRVRKVVYEFNFAGLGGDGPGGGLATMKMLRQIQRAPEKMVPLFKKNPEAFIMEVIRTQGGGGAGVGPWVVQKTRNHTLGTGKVLTEYAGNYANTIALHANFDPSVFGGPDRDQEYAMKFSPGRENADRMLNFVAELREIRKCPNVTGCEAAPRFCLGTFILPRIMKQIGLFYIEGLENAATFTSRETREEM</sequence>
<gene>
    <name evidence="1" type="ORF">SCF082_LOCUS12305</name>
</gene>
<keyword evidence="2" id="KW-1185">Reference proteome</keyword>
<protein>
    <submittedName>
        <fullName evidence="1">Uncharacterized protein</fullName>
    </submittedName>
</protein>
<dbReference type="Proteomes" id="UP001642464">
    <property type="component" value="Unassembled WGS sequence"/>
</dbReference>